<evidence type="ECO:0000313" key="2">
    <source>
        <dbReference type="WBParaSite" id="nRc.2.0.1.t29231-RA"/>
    </source>
</evidence>
<protein>
    <submittedName>
        <fullName evidence="2">Uncharacterized protein</fullName>
    </submittedName>
</protein>
<organism evidence="1 2">
    <name type="scientific">Romanomermis culicivorax</name>
    <name type="common">Nematode worm</name>
    <dbReference type="NCBI Taxonomy" id="13658"/>
    <lineage>
        <taxon>Eukaryota</taxon>
        <taxon>Metazoa</taxon>
        <taxon>Ecdysozoa</taxon>
        <taxon>Nematoda</taxon>
        <taxon>Enoplea</taxon>
        <taxon>Dorylaimia</taxon>
        <taxon>Mermithida</taxon>
        <taxon>Mermithoidea</taxon>
        <taxon>Mermithidae</taxon>
        <taxon>Romanomermis</taxon>
    </lineage>
</organism>
<sequence>MPYNPSPSSSSSSSLLDNKIRNLRTEQLWFFKQCAAVSSQFGATMLAPHKKINVRASSDVSYRAALQGQEQDSAACPPIILSKDDFRQLVGDTPHVKLEQKAEGNCHYKKAKADQSEWSRVLSSAYSFG</sequence>
<reference evidence="2" key="1">
    <citation type="submission" date="2022-11" db="UniProtKB">
        <authorList>
            <consortium name="WormBaseParasite"/>
        </authorList>
    </citation>
    <scope>IDENTIFICATION</scope>
</reference>
<accession>A0A915JSL5</accession>
<dbReference type="WBParaSite" id="nRc.2.0.1.t29231-RA">
    <property type="protein sequence ID" value="nRc.2.0.1.t29231-RA"/>
    <property type="gene ID" value="nRc.2.0.1.g29231"/>
</dbReference>
<name>A0A915JSL5_ROMCU</name>
<evidence type="ECO:0000313" key="1">
    <source>
        <dbReference type="Proteomes" id="UP000887565"/>
    </source>
</evidence>
<keyword evidence="1" id="KW-1185">Reference proteome</keyword>
<dbReference type="Proteomes" id="UP000887565">
    <property type="component" value="Unplaced"/>
</dbReference>
<dbReference type="AlphaFoldDB" id="A0A915JSL5"/>
<proteinExistence type="predicted"/>